<protein>
    <recommendedName>
        <fullName evidence="2">DUF7745 domain-containing protein</fullName>
    </recommendedName>
</protein>
<dbReference type="AlphaFoldDB" id="A0A2I0JTU0"/>
<dbReference type="InterPro" id="IPR056647">
    <property type="entry name" value="DUF7745"/>
</dbReference>
<organism evidence="3 4">
    <name type="scientific">Punica granatum</name>
    <name type="common">Pomegranate</name>
    <dbReference type="NCBI Taxonomy" id="22663"/>
    <lineage>
        <taxon>Eukaryota</taxon>
        <taxon>Viridiplantae</taxon>
        <taxon>Streptophyta</taxon>
        <taxon>Embryophyta</taxon>
        <taxon>Tracheophyta</taxon>
        <taxon>Spermatophyta</taxon>
        <taxon>Magnoliopsida</taxon>
        <taxon>eudicotyledons</taxon>
        <taxon>Gunneridae</taxon>
        <taxon>Pentapetalae</taxon>
        <taxon>rosids</taxon>
        <taxon>malvids</taxon>
        <taxon>Myrtales</taxon>
        <taxon>Lythraceae</taxon>
        <taxon>Punica</taxon>
    </lineage>
</organism>
<reference evidence="3 4" key="1">
    <citation type="submission" date="2017-11" db="EMBL/GenBank/DDBJ databases">
        <title>De-novo sequencing of pomegranate (Punica granatum L.) genome.</title>
        <authorList>
            <person name="Akparov Z."/>
            <person name="Amiraslanov A."/>
            <person name="Hajiyeva S."/>
            <person name="Abbasov M."/>
            <person name="Kaur K."/>
            <person name="Hamwieh A."/>
            <person name="Solovyev V."/>
            <person name="Salamov A."/>
            <person name="Braich B."/>
            <person name="Kosarev P."/>
            <person name="Mahmoud A."/>
            <person name="Hajiyev E."/>
            <person name="Babayeva S."/>
            <person name="Izzatullayeva V."/>
            <person name="Mammadov A."/>
            <person name="Mammadov A."/>
            <person name="Sharifova S."/>
            <person name="Ojaghi J."/>
            <person name="Eynullazada K."/>
            <person name="Bayramov B."/>
            <person name="Abdulazimova A."/>
            <person name="Shahmuradov I."/>
        </authorList>
    </citation>
    <scope>NUCLEOTIDE SEQUENCE [LARGE SCALE GENOMIC DNA]</scope>
    <source>
        <strain evidence="4">cv. AG2017</strain>
        <tissue evidence="3">Leaf</tissue>
    </source>
</reference>
<feature type="coiled-coil region" evidence="1">
    <location>
        <begin position="282"/>
        <end position="347"/>
    </location>
</feature>
<keyword evidence="4" id="KW-1185">Reference proteome</keyword>
<gene>
    <name evidence="3" type="ORF">CRG98_019913</name>
</gene>
<dbReference type="Pfam" id="PF24924">
    <property type="entry name" value="DUF7745"/>
    <property type="match status" value="1"/>
</dbReference>
<evidence type="ECO:0000313" key="4">
    <source>
        <dbReference type="Proteomes" id="UP000233551"/>
    </source>
</evidence>
<feature type="domain" description="DUF7745" evidence="2">
    <location>
        <begin position="17"/>
        <end position="224"/>
    </location>
</feature>
<accession>A0A2I0JTU0</accession>
<dbReference type="EMBL" id="PGOL01001241">
    <property type="protein sequence ID" value="PKI59737.1"/>
    <property type="molecule type" value="Genomic_DNA"/>
</dbReference>
<comment type="caution">
    <text evidence="3">The sequence shown here is derived from an EMBL/GenBank/DDBJ whole genome shotgun (WGS) entry which is preliminary data.</text>
</comment>
<name>A0A2I0JTU0_PUNGR</name>
<evidence type="ECO:0000259" key="2">
    <source>
        <dbReference type="Pfam" id="PF24924"/>
    </source>
</evidence>
<proteinExistence type="predicted"/>
<sequence>MPTRDIVVPNQFATIQSRLAILLSLRDEEIRRELQYGWEHSVRTAWLIDFIHVRALSATRKSYQCDACHGFLLLIFGTILFSYSSNLIDEALAQVILQVVGGHSYVEVVLAETIRSLDYIWLLAHITPFCLSHPFSHVIDERSLIASLLQVFQPFDHDYTDWKQFMEGLTLAQFLWAAHWNPSDPMAIGCPSVIGLPLISHLGSTLILPGRVIRQLGSLQDIPTEADRTPHRFMWANTTTSLSDSICGAVPSTGFTPIRRLCAAQISWAPHADIPEVESSAQGAMRTELQFIREERDRLRRELVETCSELTDQRELQAELTQARTRITSQDREITRLSATLDRARAKAHKISHP</sequence>
<dbReference type="Proteomes" id="UP000233551">
    <property type="component" value="Unassembled WGS sequence"/>
</dbReference>
<keyword evidence="1" id="KW-0175">Coiled coil</keyword>
<evidence type="ECO:0000313" key="3">
    <source>
        <dbReference type="EMBL" id="PKI59737.1"/>
    </source>
</evidence>
<evidence type="ECO:0000256" key="1">
    <source>
        <dbReference type="SAM" id="Coils"/>
    </source>
</evidence>